<dbReference type="Gene3D" id="1.10.260.40">
    <property type="entry name" value="lambda repressor-like DNA-binding domains"/>
    <property type="match status" value="1"/>
</dbReference>
<dbReference type="InterPro" id="IPR001646">
    <property type="entry name" value="5peptide_repeat"/>
</dbReference>
<dbReference type="Gene3D" id="2.160.20.80">
    <property type="entry name" value="E3 ubiquitin-protein ligase SopA"/>
    <property type="match status" value="1"/>
</dbReference>
<dbReference type="EMBL" id="JAHHIF010000041">
    <property type="protein sequence ID" value="MBW4547435.1"/>
    <property type="molecule type" value="Genomic_DNA"/>
</dbReference>
<evidence type="ECO:0000256" key="1">
    <source>
        <dbReference type="SAM" id="MobiDB-lite"/>
    </source>
</evidence>
<dbReference type="PROSITE" id="PS50943">
    <property type="entry name" value="HTH_CROC1"/>
    <property type="match status" value="1"/>
</dbReference>
<dbReference type="InterPro" id="IPR001387">
    <property type="entry name" value="Cro/C1-type_HTH"/>
</dbReference>
<dbReference type="AlphaFoldDB" id="A0A951PNV0"/>
<dbReference type="SMART" id="SM00530">
    <property type="entry name" value="HTH_XRE"/>
    <property type="match status" value="1"/>
</dbReference>
<dbReference type="InterPro" id="IPR010982">
    <property type="entry name" value="Lambda_DNA-bd_dom_sf"/>
</dbReference>
<feature type="region of interest" description="Disordered" evidence="1">
    <location>
        <begin position="428"/>
        <end position="452"/>
    </location>
</feature>
<dbReference type="PANTHER" id="PTHR14136:SF17">
    <property type="entry name" value="BTB_POZ DOMAIN-CONTAINING PROTEIN KCTD9"/>
    <property type="match status" value="1"/>
</dbReference>
<feature type="domain" description="HTH cro/C1-type" evidence="2">
    <location>
        <begin position="15"/>
        <end position="71"/>
    </location>
</feature>
<name>A0A951PNV0_9CYAN</name>
<reference evidence="3" key="2">
    <citation type="journal article" date="2022" name="Microbiol. Resour. Announc.">
        <title>Metagenome Sequencing to Explore Phylogenomics of Terrestrial Cyanobacteria.</title>
        <authorList>
            <person name="Ward R.D."/>
            <person name="Stajich J.E."/>
            <person name="Johansen J.R."/>
            <person name="Huntemann M."/>
            <person name="Clum A."/>
            <person name="Foster B."/>
            <person name="Foster B."/>
            <person name="Roux S."/>
            <person name="Palaniappan K."/>
            <person name="Varghese N."/>
            <person name="Mukherjee S."/>
            <person name="Reddy T.B.K."/>
            <person name="Daum C."/>
            <person name="Copeland A."/>
            <person name="Chen I.A."/>
            <person name="Ivanova N.N."/>
            <person name="Kyrpides N.C."/>
            <person name="Shapiro N."/>
            <person name="Eloe-Fadrosh E.A."/>
            <person name="Pietrasiak N."/>
        </authorList>
    </citation>
    <scope>NUCLEOTIDE SEQUENCE</scope>
    <source>
        <strain evidence="3">CPER-KK1</strain>
    </source>
</reference>
<evidence type="ECO:0000313" key="3">
    <source>
        <dbReference type="EMBL" id="MBW4547435.1"/>
    </source>
</evidence>
<evidence type="ECO:0000259" key="2">
    <source>
        <dbReference type="PROSITE" id="PS50943"/>
    </source>
</evidence>
<sequence>MDLQSKEKNKFPRLIKEIRSRRKLTQIALGKLLSPPVTQQSVTQWEHNKYVPDRKYWPQLAELAEMDLGEFYEYIENGLTSKPSSPLEEILDKIKSLDPKELEVVTQATAERWVSLGDVSYTANKQHLALLKRGADVWNRWRQENPAIKPVLSGIDLNLEGCIDLSDYNLEKADLQGVSGNEIKFSRAKLNWADLSGAVLRLANFENATMIGTKLLNAELTEAHFHSTHLQGADLSQANLERATLIATHLMQTNLSGANLTQADLRYSVMSETNLEKAILKNCLVYGTAVWRVRLDQAKESELDTSPRTPTQLEEGIFSDSLELAHILDSISTKPQLYEKLKQRIKDEEQAIEYAQSLVENYGEDQFNGSRIYIAPEGNYHILSSLGDLVVTAPDSSYSLISRDRKGKISSNLRPGDVNNLKALLEFKTKPKASSQPEQKKRNSRPYTGSKG</sequence>
<dbReference type="GO" id="GO:0003677">
    <property type="term" value="F:DNA binding"/>
    <property type="evidence" value="ECO:0007669"/>
    <property type="project" value="InterPro"/>
</dbReference>
<dbReference type="SUPFAM" id="SSF47413">
    <property type="entry name" value="lambda repressor-like DNA-binding domains"/>
    <property type="match status" value="1"/>
</dbReference>
<accession>A0A951PNV0</accession>
<evidence type="ECO:0000313" key="4">
    <source>
        <dbReference type="Proteomes" id="UP000753908"/>
    </source>
</evidence>
<comment type="caution">
    <text evidence="3">The sequence shown here is derived from an EMBL/GenBank/DDBJ whole genome shotgun (WGS) entry which is preliminary data.</text>
</comment>
<dbReference type="InterPro" id="IPR051082">
    <property type="entry name" value="Pentapeptide-BTB/POZ_domain"/>
</dbReference>
<dbReference type="PANTHER" id="PTHR14136">
    <property type="entry name" value="BTB_POZ DOMAIN-CONTAINING PROTEIN KCTD9"/>
    <property type="match status" value="1"/>
</dbReference>
<reference evidence="3" key="1">
    <citation type="submission" date="2021-05" db="EMBL/GenBank/DDBJ databases">
        <authorList>
            <person name="Pietrasiak N."/>
            <person name="Ward R."/>
            <person name="Stajich J.E."/>
            <person name="Kurbessoian T."/>
        </authorList>
    </citation>
    <scope>NUCLEOTIDE SEQUENCE</scope>
    <source>
        <strain evidence="3">CPER-KK1</strain>
    </source>
</reference>
<gene>
    <name evidence="3" type="ORF">KME25_23785</name>
</gene>
<organism evidence="3 4">
    <name type="scientific">Symplocastrum torsivum CPER-KK1</name>
    <dbReference type="NCBI Taxonomy" id="450513"/>
    <lineage>
        <taxon>Bacteria</taxon>
        <taxon>Bacillati</taxon>
        <taxon>Cyanobacteriota</taxon>
        <taxon>Cyanophyceae</taxon>
        <taxon>Oscillatoriophycideae</taxon>
        <taxon>Oscillatoriales</taxon>
        <taxon>Microcoleaceae</taxon>
        <taxon>Symplocastrum</taxon>
    </lineage>
</organism>
<dbReference type="CDD" id="cd00093">
    <property type="entry name" value="HTH_XRE"/>
    <property type="match status" value="1"/>
</dbReference>
<dbReference type="SUPFAM" id="SSF141571">
    <property type="entry name" value="Pentapeptide repeat-like"/>
    <property type="match status" value="1"/>
</dbReference>
<proteinExistence type="predicted"/>
<dbReference type="Proteomes" id="UP000753908">
    <property type="component" value="Unassembled WGS sequence"/>
</dbReference>
<dbReference type="Pfam" id="PF00805">
    <property type="entry name" value="Pentapeptide"/>
    <property type="match status" value="2"/>
</dbReference>
<protein>
    <submittedName>
        <fullName evidence="3">Pentapeptide repeat-containing protein</fullName>
    </submittedName>
</protein>